<dbReference type="EMBL" id="QYRP01000002">
    <property type="protein sequence ID" value="RJS46239.1"/>
    <property type="molecule type" value="Genomic_DNA"/>
</dbReference>
<feature type="domain" description="DUF8017" evidence="1">
    <location>
        <begin position="67"/>
        <end position="247"/>
    </location>
</feature>
<sequence length="248" mass="24896">MTSLPRLRSVATVVAVVGLCCVVALGVLGAVLRTPPGSAEQRPGEAASAALSAVPPAAAAVPAPAVTVPAGWRRVSGPDGSSYAVPPGWRSRPLEEAVAYRDEGQVTVEGLALSQSWANDCRADMAPVPVAWALLGAPVRSTNPEGVARAAAAGWVRGYAAMRSGAEVPAPSVRAIDLAEGERAVAASVTLDLKDSANPCAGDTAELTVVGLVAGDEVRSLVVARFLGVGGSPSDAAYTAVLGSLRQS</sequence>
<dbReference type="OrthoDB" id="3789009at2"/>
<name>A0A3A5H6C4_9ACTN</name>
<proteinExistence type="predicted"/>
<accession>A0A3A5H6C4</accession>
<evidence type="ECO:0000313" key="3">
    <source>
        <dbReference type="Proteomes" id="UP000276542"/>
    </source>
</evidence>
<organism evidence="2 3">
    <name type="scientific">Nocardioides cavernaquae</name>
    <dbReference type="NCBI Taxonomy" id="2321396"/>
    <lineage>
        <taxon>Bacteria</taxon>
        <taxon>Bacillati</taxon>
        <taxon>Actinomycetota</taxon>
        <taxon>Actinomycetes</taxon>
        <taxon>Propionibacteriales</taxon>
        <taxon>Nocardioidaceae</taxon>
        <taxon>Nocardioides</taxon>
    </lineage>
</organism>
<protein>
    <recommendedName>
        <fullName evidence="1">DUF8017 domain-containing protein</fullName>
    </recommendedName>
</protein>
<dbReference type="RefSeq" id="WP_120060212.1">
    <property type="nucleotide sequence ID" value="NZ_QYRP01000002.1"/>
</dbReference>
<evidence type="ECO:0000313" key="2">
    <source>
        <dbReference type="EMBL" id="RJS46239.1"/>
    </source>
</evidence>
<dbReference type="Proteomes" id="UP000276542">
    <property type="component" value="Unassembled WGS sequence"/>
</dbReference>
<dbReference type="InterPro" id="IPR058330">
    <property type="entry name" value="DUF8017"/>
</dbReference>
<comment type="caution">
    <text evidence="2">The sequence shown here is derived from an EMBL/GenBank/DDBJ whole genome shotgun (WGS) entry which is preliminary data.</text>
</comment>
<keyword evidence="3" id="KW-1185">Reference proteome</keyword>
<gene>
    <name evidence="2" type="ORF">D4739_08460</name>
</gene>
<reference evidence="3" key="1">
    <citation type="submission" date="2018-09" db="EMBL/GenBank/DDBJ databases">
        <authorList>
            <person name="Zhu H."/>
        </authorList>
    </citation>
    <scope>NUCLEOTIDE SEQUENCE [LARGE SCALE GENOMIC DNA]</scope>
    <source>
        <strain evidence="3">K1W22B-1</strain>
    </source>
</reference>
<evidence type="ECO:0000259" key="1">
    <source>
        <dbReference type="Pfam" id="PF26056"/>
    </source>
</evidence>
<dbReference type="Pfam" id="PF26056">
    <property type="entry name" value="DUF8017"/>
    <property type="match status" value="1"/>
</dbReference>
<dbReference type="AlphaFoldDB" id="A0A3A5H6C4"/>